<dbReference type="AlphaFoldDB" id="A0A8H6RQ20"/>
<gene>
    <name evidence="1" type="ORF">HII31_02765</name>
</gene>
<accession>A0A8H6RQ20</accession>
<name>A0A8H6RQ20_9PEZI</name>
<keyword evidence="2" id="KW-1185">Reference proteome</keyword>
<proteinExistence type="predicted"/>
<sequence>MCPPGVDQTTRTAQRWNILVPTLEQKQELLLEPGYEHRYTLTQEFLEEQWSFNAFERLFVQPKTNKNERVKPCVIDAVNEAMRSTKQSPFELLPTEMFHVVLNEGCLDKEDIVALGCCSTTTWDMVKPYIVADCKRNRVSWAGKPLLCSGTWLTKPPPALFELFPEQKEKENEWKTGPRQHWRGYGPGMCPARRWNWGAISSLQNVQNFDATQQWMSAITAWSQKGVKQSDLIKKDLTRALQTSLGYRSGHWILRNYTLKIYVGVETAIANDGIVRATILGRRDLSLDMALLIRICWGDTPLRDDENALAGFGKGIWAGHCFDVVLAGEPDCDTNFRDVTKALIRNVESVFKILR</sequence>
<dbReference type="EMBL" id="JABCIY010000035">
    <property type="protein sequence ID" value="KAF7195885.1"/>
    <property type="molecule type" value="Genomic_DNA"/>
</dbReference>
<evidence type="ECO:0000313" key="2">
    <source>
        <dbReference type="Proteomes" id="UP000660729"/>
    </source>
</evidence>
<reference evidence="1" key="1">
    <citation type="submission" date="2020-04" db="EMBL/GenBank/DDBJ databases">
        <title>Draft genome resource of the tomato pathogen Pseudocercospora fuligena.</title>
        <authorList>
            <person name="Zaccaron A."/>
        </authorList>
    </citation>
    <scope>NUCLEOTIDE SEQUENCE</scope>
    <source>
        <strain evidence="1">PF001</strain>
    </source>
</reference>
<dbReference type="OrthoDB" id="2588098at2759"/>
<comment type="caution">
    <text evidence="1">The sequence shown here is derived from an EMBL/GenBank/DDBJ whole genome shotgun (WGS) entry which is preliminary data.</text>
</comment>
<evidence type="ECO:0000313" key="1">
    <source>
        <dbReference type="EMBL" id="KAF7195885.1"/>
    </source>
</evidence>
<organism evidence="1 2">
    <name type="scientific">Pseudocercospora fuligena</name>
    <dbReference type="NCBI Taxonomy" id="685502"/>
    <lineage>
        <taxon>Eukaryota</taxon>
        <taxon>Fungi</taxon>
        <taxon>Dikarya</taxon>
        <taxon>Ascomycota</taxon>
        <taxon>Pezizomycotina</taxon>
        <taxon>Dothideomycetes</taxon>
        <taxon>Dothideomycetidae</taxon>
        <taxon>Mycosphaerellales</taxon>
        <taxon>Mycosphaerellaceae</taxon>
        <taxon>Pseudocercospora</taxon>
    </lineage>
</organism>
<dbReference type="Proteomes" id="UP000660729">
    <property type="component" value="Unassembled WGS sequence"/>
</dbReference>
<protein>
    <submittedName>
        <fullName evidence="1">Uncharacterized protein</fullName>
    </submittedName>
</protein>